<gene>
    <name evidence="2" type="ORF">A2968_03235</name>
</gene>
<dbReference type="STRING" id="1798391.A2968_03235"/>
<reference evidence="2 3" key="1">
    <citation type="journal article" date="2016" name="Nat. Commun.">
        <title>Thousands of microbial genomes shed light on interconnected biogeochemical processes in an aquifer system.</title>
        <authorList>
            <person name="Anantharaman K."/>
            <person name="Brown C.T."/>
            <person name="Hug L.A."/>
            <person name="Sharon I."/>
            <person name="Castelle C.J."/>
            <person name="Probst A.J."/>
            <person name="Thomas B.C."/>
            <person name="Singh A."/>
            <person name="Wilkins M.J."/>
            <person name="Karaoz U."/>
            <person name="Brodie E.L."/>
            <person name="Williams K.H."/>
            <person name="Hubbard S.S."/>
            <person name="Banfield J.F."/>
        </authorList>
    </citation>
    <scope>NUCLEOTIDE SEQUENCE [LARGE SCALE GENOMIC DNA]</scope>
</reference>
<accession>A0A1F6BBM4</accession>
<dbReference type="EMBL" id="MFJU01000035">
    <property type="protein sequence ID" value="OGG34162.1"/>
    <property type="molecule type" value="Genomic_DNA"/>
</dbReference>
<keyword evidence="1" id="KW-0812">Transmembrane</keyword>
<proteinExistence type="predicted"/>
<protein>
    <submittedName>
        <fullName evidence="2">Uncharacterized protein</fullName>
    </submittedName>
</protein>
<comment type="caution">
    <text evidence="2">The sequence shown here is derived from an EMBL/GenBank/DDBJ whole genome shotgun (WGS) entry which is preliminary data.</text>
</comment>
<evidence type="ECO:0000256" key="1">
    <source>
        <dbReference type="SAM" id="Phobius"/>
    </source>
</evidence>
<dbReference type="Proteomes" id="UP000176228">
    <property type="component" value="Unassembled WGS sequence"/>
</dbReference>
<dbReference type="AlphaFoldDB" id="A0A1F6BBM4"/>
<organism evidence="2 3">
    <name type="scientific">Candidatus Gottesmanbacteria bacterium RIFCSPLOWO2_01_FULL_42_22</name>
    <dbReference type="NCBI Taxonomy" id="1798391"/>
    <lineage>
        <taxon>Bacteria</taxon>
        <taxon>Candidatus Gottesmaniibacteriota</taxon>
    </lineage>
</organism>
<keyword evidence="1" id="KW-1133">Transmembrane helix</keyword>
<keyword evidence="1" id="KW-0472">Membrane</keyword>
<evidence type="ECO:0000313" key="3">
    <source>
        <dbReference type="Proteomes" id="UP000176228"/>
    </source>
</evidence>
<name>A0A1F6BBM4_9BACT</name>
<sequence length="254" mass="28527">MRIMTKNYLIIVFLIFVFSVFYFLLSRAKNSTDLYVRAIFAPKEDLTVAVPYWVANSLKKGDREKTAFGQTIAEITDIESYEGGGHGKHLIMEMKITAQRDRADNFSYKNQSLALNEWVDFNFGKVKQRGLITYLDAKPSKYPVKMLLVNLVKKKELTYIAGQVRIGDVMLNDKGEAMARVTALKISPSVFKDANLAEAVDDIALSVEITAKEINGILYFGEIAKIAVGQKITLFFKNVTLWEADITSVGSLTD</sequence>
<feature type="transmembrane region" description="Helical" evidence="1">
    <location>
        <begin position="7"/>
        <end position="25"/>
    </location>
</feature>
<evidence type="ECO:0000313" key="2">
    <source>
        <dbReference type="EMBL" id="OGG34162.1"/>
    </source>
</evidence>